<sequence>MAGNTVFSDTTQRQSSSLFDSIVDNSELEALGMSSTRKQQERDLGSRISEWLNREEKASLYMSTKKISVRKRRTMFVVSFGTWDLWKLAEQDIEMAQSSAERIVDKLFIHLNNLAIKWSTSDTKVILSLPVDMTFLPAFKVRQGVNQKDAILLLEHWHERVRGYAEQWQHGSLFLLDANSFVIDQVRRRQLWVGGLINNEEFGKDGVAWENVDEPCVNVTQLPPKQSHCSNPEKFLFWDSLHLGPAAQKSLATEVFHAVNGSWLAEQSPLAGQQ</sequence>
<gene>
    <name evidence="1" type="ORF">LOY88_004918</name>
</gene>
<proteinExistence type="predicted"/>
<comment type="caution">
    <text evidence="1">The sequence shown here is derived from an EMBL/GenBank/DDBJ whole genome shotgun (WGS) entry which is preliminary data.</text>
</comment>
<evidence type="ECO:0000313" key="1">
    <source>
        <dbReference type="EMBL" id="KAI2384025.1"/>
    </source>
</evidence>
<protein>
    <submittedName>
        <fullName evidence="1">Uncharacterized protein</fullName>
    </submittedName>
</protein>
<name>A0ACB8USC6_9EURO</name>
<organism evidence="1">
    <name type="scientific">Ophidiomyces ophidiicola</name>
    <dbReference type="NCBI Taxonomy" id="1387563"/>
    <lineage>
        <taxon>Eukaryota</taxon>
        <taxon>Fungi</taxon>
        <taxon>Dikarya</taxon>
        <taxon>Ascomycota</taxon>
        <taxon>Pezizomycotina</taxon>
        <taxon>Eurotiomycetes</taxon>
        <taxon>Eurotiomycetidae</taxon>
        <taxon>Onygenales</taxon>
        <taxon>Onygenaceae</taxon>
        <taxon>Ophidiomyces</taxon>
    </lineage>
</organism>
<dbReference type="EMBL" id="JALBCA010000080">
    <property type="protein sequence ID" value="KAI2384025.1"/>
    <property type="molecule type" value="Genomic_DNA"/>
</dbReference>
<accession>A0ACB8USC6</accession>
<reference evidence="1" key="1">
    <citation type="journal article" date="2022" name="bioRxiv">
        <title>Population genetic analysis of Ophidiomyces ophidiicola, the causative agent of snake fungal disease, indicates recent introductions to the USA.</title>
        <authorList>
            <person name="Ladner J.T."/>
            <person name="Palmer J.M."/>
            <person name="Ettinger C.L."/>
            <person name="Stajich J.E."/>
            <person name="Farrell T.M."/>
            <person name="Glorioso B.M."/>
            <person name="Lawson B."/>
            <person name="Price S.J."/>
            <person name="Stengle A.G."/>
            <person name="Grear D.A."/>
            <person name="Lorch J.M."/>
        </authorList>
    </citation>
    <scope>NUCLEOTIDE SEQUENCE</scope>
    <source>
        <strain evidence="1">NWHC 24266-5</strain>
    </source>
</reference>